<proteinExistence type="predicted"/>
<organism evidence="2 3">
    <name type="scientific">Paractinoplanes toevensis</name>
    <dbReference type="NCBI Taxonomy" id="571911"/>
    <lineage>
        <taxon>Bacteria</taxon>
        <taxon>Bacillati</taxon>
        <taxon>Actinomycetota</taxon>
        <taxon>Actinomycetes</taxon>
        <taxon>Micromonosporales</taxon>
        <taxon>Micromonosporaceae</taxon>
        <taxon>Paractinoplanes</taxon>
    </lineage>
</organism>
<sequence length="139" mass="14318">MPTLVLLPQRPELVAAGEQHFGEPGRAGTGAAAGRAAERGQVAGERDAERVLPQRLAEFGDDLRAARRFIGAMSARGMLFGTAETAGLAALYAATADTARAGRPRAPGRAARGAEAVLAAAQDAARVWQISEALTKVTA</sequence>
<evidence type="ECO:0000313" key="2">
    <source>
        <dbReference type="EMBL" id="GIM96125.1"/>
    </source>
</evidence>
<dbReference type="EMBL" id="BOQN01000107">
    <property type="protein sequence ID" value="GIM96125.1"/>
    <property type="molecule type" value="Genomic_DNA"/>
</dbReference>
<reference evidence="2 3" key="1">
    <citation type="submission" date="2021-03" db="EMBL/GenBank/DDBJ databases">
        <title>Whole genome shotgun sequence of Actinoplanes toevensis NBRC 105298.</title>
        <authorList>
            <person name="Komaki H."/>
            <person name="Tamura T."/>
        </authorList>
    </citation>
    <scope>NUCLEOTIDE SEQUENCE [LARGE SCALE GENOMIC DNA]</scope>
    <source>
        <strain evidence="2 3">NBRC 105298</strain>
    </source>
</reference>
<evidence type="ECO:0000313" key="3">
    <source>
        <dbReference type="Proteomes" id="UP000677082"/>
    </source>
</evidence>
<name>A0A919W9M4_9ACTN</name>
<comment type="caution">
    <text evidence="2">The sequence shown here is derived from an EMBL/GenBank/DDBJ whole genome shotgun (WGS) entry which is preliminary data.</text>
</comment>
<gene>
    <name evidence="2" type="ORF">Ato02nite_079180</name>
</gene>
<dbReference type="Proteomes" id="UP000677082">
    <property type="component" value="Unassembled WGS sequence"/>
</dbReference>
<accession>A0A919W9M4</accession>
<keyword evidence="3" id="KW-1185">Reference proteome</keyword>
<evidence type="ECO:0000256" key="1">
    <source>
        <dbReference type="SAM" id="MobiDB-lite"/>
    </source>
</evidence>
<feature type="region of interest" description="Disordered" evidence="1">
    <location>
        <begin position="20"/>
        <end position="46"/>
    </location>
</feature>
<dbReference type="AlphaFoldDB" id="A0A919W9M4"/>
<dbReference type="RefSeq" id="WP_246607970.1">
    <property type="nucleotide sequence ID" value="NZ_BOQN01000107.1"/>
</dbReference>
<protein>
    <submittedName>
        <fullName evidence="2">Uncharacterized protein</fullName>
    </submittedName>
</protein>
<feature type="compositionally biased region" description="Low complexity" evidence="1">
    <location>
        <begin position="22"/>
        <end position="43"/>
    </location>
</feature>